<protein>
    <submittedName>
        <fullName evidence="2">Uncharacterized protein</fullName>
    </submittedName>
</protein>
<proteinExistence type="predicted"/>
<dbReference type="AlphaFoldDB" id="A0A1I7U586"/>
<reference evidence="2" key="1">
    <citation type="submission" date="2016-11" db="UniProtKB">
        <authorList>
            <consortium name="WormBaseParasite"/>
        </authorList>
    </citation>
    <scope>IDENTIFICATION</scope>
</reference>
<dbReference type="Proteomes" id="UP000095282">
    <property type="component" value="Unplaced"/>
</dbReference>
<keyword evidence="1" id="KW-1185">Reference proteome</keyword>
<name>A0A1I7U586_9PELO</name>
<evidence type="ECO:0000313" key="1">
    <source>
        <dbReference type="Proteomes" id="UP000095282"/>
    </source>
</evidence>
<accession>A0A1I7U586</accession>
<organism evidence="1 2">
    <name type="scientific">Caenorhabditis tropicalis</name>
    <dbReference type="NCBI Taxonomy" id="1561998"/>
    <lineage>
        <taxon>Eukaryota</taxon>
        <taxon>Metazoa</taxon>
        <taxon>Ecdysozoa</taxon>
        <taxon>Nematoda</taxon>
        <taxon>Chromadorea</taxon>
        <taxon>Rhabditida</taxon>
        <taxon>Rhabditina</taxon>
        <taxon>Rhabditomorpha</taxon>
        <taxon>Rhabditoidea</taxon>
        <taxon>Rhabditidae</taxon>
        <taxon>Peloderinae</taxon>
        <taxon>Caenorhabditis</taxon>
    </lineage>
</organism>
<evidence type="ECO:0000313" key="2">
    <source>
        <dbReference type="WBParaSite" id="Csp11.Scaffold629.g14984.t1"/>
    </source>
</evidence>
<sequence length="81" mass="9397">MFNRAHLHEKSSRHCRLRLSVDSNRGRPRSTRQKVESTAVDCGRQKVGVESTFCRLSRLDFHRFLSTFVDFSESTAHTSLE</sequence>
<dbReference type="WBParaSite" id="Csp11.Scaffold629.g14984.t1">
    <property type="protein sequence ID" value="Csp11.Scaffold629.g14984.t1"/>
    <property type="gene ID" value="Csp11.Scaffold629.g14984"/>
</dbReference>